<evidence type="ECO:0000259" key="2">
    <source>
        <dbReference type="Pfam" id="PF11740"/>
    </source>
</evidence>
<proteinExistence type="predicted"/>
<protein>
    <submittedName>
        <fullName evidence="3">Replication region DNA-binding N-term</fullName>
    </submittedName>
</protein>
<feature type="domain" description="KfrA N-terminal DNA-binding" evidence="2">
    <location>
        <begin position="6"/>
        <end position="112"/>
    </location>
</feature>
<gene>
    <name evidence="3" type="ORF">BECKLFY1418B_GA0070995_10896</name>
</gene>
<keyword evidence="3" id="KW-0238">DNA-binding</keyword>
<evidence type="ECO:0000313" key="3">
    <source>
        <dbReference type="EMBL" id="VFJ96743.1"/>
    </source>
</evidence>
<organism evidence="3">
    <name type="scientific">Candidatus Kentrum sp. LFY</name>
    <dbReference type="NCBI Taxonomy" id="2126342"/>
    <lineage>
        <taxon>Bacteria</taxon>
        <taxon>Pseudomonadati</taxon>
        <taxon>Pseudomonadota</taxon>
        <taxon>Gammaproteobacteria</taxon>
        <taxon>Candidatus Kentrum</taxon>
    </lineage>
</organism>
<reference evidence="3" key="1">
    <citation type="submission" date="2019-02" db="EMBL/GenBank/DDBJ databases">
        <authorList>
            <person name="Gruber-Vodicka R. H."/>
            <person name="Seah K. B. B."/>
        </authorList>
    </citation>
    <scope>NUCLEOTIDE SEQUENCE</scope>
    <source>
        <strain evidence="3">BECK_M7</strain>
    </source>
</reference>
<accession>A0A450UW39</accession>
<dbReference type="AlphaFoldDB" id="A0A450UW39"/>
<evidence type="ECO:0000256" key="1">
    <source>
        <dbReference type="SAM" id="MobiDB-lite"/>
    </source>
</evidence>
<dbReference type="InterPro" id="IPR021104">
    <property type="entry name" value="KfrA_DNA-bd_N"/>
</dbReference>
<dbReference type="EMBL" id="CAADFF010000089">
    <property type="protein sequence ID" value="VFJ96743.1"/>
    <property type="molecule type" value="Genomic_DNA"/>
</dbReference>
<dbReference type="GO" id="GO:0003677">
    <property type="term" value="F:DNA binding"/>
    <property type="evidence" value="ECO:0007669"/>
    <property type="project" value="UniProtKB-KW"/>
</dbReference>
<dbReference type="Pfam" id="PF11740">
    <property type="entry name" value="KfrA_N"/>
    <property type="match status" value="1"/>
</dbReference>
<sequence>MSTGVTKKEIWQAAEALAQQEKIPSIMKIRSKLGGGSPHAIAFHLADWRDENLGGDNAIFYTDWEIEESKRKVLEQEQIELMEEVDRLDAEIASAHGKASDGMEALDAERKAHKSMRSHGERWYEDLKQAKDAVEKLRTENRALQIEVAASREQRTRGEEFRVEIEKLRGELADLVAEKETKTSAAHKGVSRPKSAKTITRKPEPEKKADPANKPDFVKDPSPAKKTETREARKGFPPIFGVAQAIGQLSIKR</sequence>
<name>A0A450UW39_9GAMM</name>
<feature type="region of interest" description="Disordered" evidence="1">
    <location>
        <begin position="177"/>
        <end position="239"/>
    </location>
</feature>
<feature type="compositionally biased region" description="Basic and acidic residues" evidence="1">
    <location>
        <begin position="201"/>
        <end position="234"/>
    </location>
</feature>